<sequence length="254" mass="26825">MSQKTVLPPEGPVGTGKETPQERSLLLSDSHDACDNPSDSASPEKEVVGNPPDWTSESEGRGTSQGGNSTNGDLIRTQPQRLPQPTASVQEPGDGDVGQSQNGRRPGLSNGGGPEPRKHPSPVSHKVQRKLQSSLSVRSDGSRKSKASSGSSHKPGSSPEECCASVILACLLCRCSDLFLGLLESCSTCLHAACSGCCDCCCRCWAAIQDTPAEDLRCPNHCPTHCSPDLYEPCCQPAECLDFCLECSDLCHNS</sequence>
<reference evidence="3" key="1">
    <citation type="journal article" date="2023" name="Science">
        <title>Genome structures resolve the early diversification of teleost fishes.</title>
        <authorList>
            <person name="Parey E."/>
            <person name="Louis A."/>
            <person name="Montfort J."/>
            <person name="Bouchez O."/>
            <person name="Roques C."/>
            <person name="Iampietro C."/>
            <person name="Lluch J."/>
            <person name="Castinel A."/>
            <person name="Donnadieu C."/>
            <person name="Desvignes T."/>
            <person name="Floi Bucao C."/>
            <person name="Jouanno E."/>
            <person name="Wen M."/>
            <person name="Mejri S."/>
            <person name="Dirks R."/>
            <person name="Jansen H."/>
            <person name="Henkel C."/>
            <person name="Chen W.J."/>
            <person name="Zahm M."/>
            <person name="Cabau C."/>
            <person name="Klopp C."/>
            <person name="Thompson A.W."/>
            <person name="Robinson-Rechavi M."/>
            <person name="Braasch I."/>
            <person name="Lecointre G."/>
            <person name="Bobe J."/>
            <person name="Postlethwait J.H."/>
            <person name="Berthelot C."/>
            <person name="Roest Crollius H."/>
            <person name="Guiguen Y."/>
        </authorList>
    </citation>
    <scope>NUCLEOTIDE SEQUENCE</scope>
    <source>
        <strain evidence="3">WJC10195</strain>
    </source>
</reference>
<dbReference type="Pfam" id="PF15316">
    <property type="entry name" value="MDFI"/>
    <property type="match status" value="1"/>
</dbReference>
<evidence type="ECO:0000256" key="1">
    <source>
        <dbReference type="ARBA" id="ARBA00025778"/>
    </source>
</evidence>
<keyword evidence="4" id="KW-1185">Reference proteome</keyword>
<feature type="compositionally biased region" description="Polar residues" evidence="2">
    <location>
        <begin position="66"/>
        <end position="89"/>
    </location>
</feature>
<dbReference type="OrthoDB" id="8958154at2759"/>
<comment type="similarity">
    <text evidence="1">Belongs to the MDFI family.</text>
</comment>
<dbReference type="AlphaFoldDB" id="A0A9Q1JFZ3"/>
<evidence type="ECO:0008006" key="5">
    <source>
        <dbReference type="Google" id="ProtNLM"/>
    </source>
</evidence>
<gene>
    <name evidence="3" type="ORF">SKAU_G00036380</name>
</gene>
<dbReference type="InterPro" id="IPR026134">
    <property type="entry name" value="MDFI/MDFIC"/>
</dbReference>
<dbReference type="PANTHER" id="PTHR15304">
    <property type="entry name" value="MYOD FAMILY INHIBITOR"/>
    <property type="match status" value="1"/>
</dbReference>
<proteinExistence type="inferred from homology"/>
<name>A0A9Q1JFZ3_SYNKA</name>
<accession>A0A9Q1JFZ3</accession>
<organism evidence="3 4">
    <name type="scientific">Synaphobranchus kaupii</name>
    <name type="common">Kaup's arrowtooth eel</name>
    <dbReference type="NCBI Taxonomy" id="118154"/>
    <lineage>
        <taxon>Eukaryota</taxon>
        <taxon>Metazoa</taxon>
        <taxon>Chordata</taxon>
        <taxon>Craniata</taxon>
        <taxon>Vertebrata</taxon>
        <taxon>Euteleostomi</taxon>
        <taxon>Actinopterygii</taxon>
        <taxon>Neopterygii</taxon>
        <taxon>Teleostei</taxon>
        <taxon>Anguilliformes</taxon>
        <taxon>Synaphobranchidae</taxon>
        <taxon>Synaphobranchus</taxon>
    </lineage>
</organism>
<evidence type="ECO:0000256" key="2">
    <source>
        <dbReference type="SAM" id="MobiDB-lite"/>
    </source>
</evidence>
<dbReference type="PANTHER" id="PTHR15304:SF0">
    <property type="entry name" value="MYOD FAMILY INHIBITOR DOMAIN-CONTAINING PROTEIN"/>
    <property type="match status" value="1"/>
</dbReference>
<dbReference type="Proteomes" id="UP001152622">
    <property type="component" value="Chromosome 1"/>
</dbReference>
<protein>
    <recommendedName>
        <fullName evidence="5">MyoD family inhibitor domain containing</fullName>
    </recommendedName>
</protein>
<dbReference type="GO" id="GO:0010468">
    <property type="term" value="P:regulation of gene expression"/>
    <property type="evidence" value="ECO:0007669"/>
    <property type="project" value="UniProtKB-ARBA"/>
</dbReference>
<dbReference type="EMBL" id="JAINUF010000001">
    <property type="protein sequence ID" value="KAJ8382860.1"/>
    <property type="molecule type" value="Genomic_DNA"/>
</dbReference>
<comment type="caution">
    <text evidence="3">The sequence shown here is derived from an EMBL/GenBank/DDBJ whole genome shotgun (WGS) entry which is preliminary data.</text>
</comment>
<evidence type="ECO:0000313" key="3">
    <source>
        <dbReference type="EMBL" id="KAJ8382860.1"/>
    </source>
</evidence>
<feature type="compositionally biased region" description="Low complexity" evidence="2">
    <location>
        <begin position="147"/>
        <end position="158"/>
    </location>
</feature>
<evidence type="ECO:0000313" key="4">
    <source>
        <dbReference type="Proteomes" id="UP001152622"/>
    </source>
</evidence>
<feature type="region of interest" description="Disordered" evidence="2">
    <location>
        <begin position="1"/>
        <end position="159"/>
    </location>
</feature>